<sequence length="175" mass="19666">MTADVDVTVDLAQTSTLTLVDDLSRAGFDRWSDPWGSGSPFGALRPKPRIHLGDDFLREARLLPLVHRPTCMPIDVVIAASSLHTEFLERRRLIALGGLRVPMISPEDLVVTKVLAGRPKDLEDVRGVLLEQHDLDLERIRGLLGELEAALGEDRLLRRLERLIRKARTTVVRRQ</sequence>
<feature type="domain" description="DUF6036" evidence="1">
    <location>
        <begin position="76"/>
        <end position="159"/>
    </location>
</feature>
<dbReference type="AlphaFoldDB" id="A0A150S456"/>
<dbReference type="InterPro" id="IPR045792">
    <property type="entry name" value="DUF6036"/>
</dbReference>
<dbReference type="Proteomes" id="UP000075635">
    <property type="component" value="Unassembled WGS sequence"/>
</dbReference>
<dbReference type="Pfam" id="PF19502">
    <property type="entry name" value="DUF6036"/>
    <property type="match status" value="1"/>
</dbReference>
<evidence type="ECO:0000259" key="1">
    <source>
        <dbReference type="Pfam" id="PF19502"/>
    </source>
</evidence>
<accession>A0A150S456</accession>
<evidence type="ECO:0000313" key="2">
    <source>
        <dbReference type="EMBL" id="KYF87187.1"/>
    </source>
</evidence>
<gene>
    <name evidence="2" type="ORF">BE17_40220</name>
</gene>
<reference evidence="2 3" key="1">
    <citation type="submission" date="2014-02" db="EMBL/GenBank/DDBJ databases">
        <title>The small core and large imbalanced accessory genome model reveals a collaborative survival strategy of Sorangium cellulosum strains in nature.</title>
        <authorList>
            <person name="Han K."/>
            <person name="Peng R."/>
            <person name="Blom J."/>
            <person name="Li Y.-Z."/>
        </authorList>
    </citation>
    <scope>NUCLEOTIDE SEQUENCE [LARGE SCALE GENOMIC DNA]</scope>
    <source>
        <strain evidence="2 3">So0011-07</strain>
    </source>
</reference>
<dbReference type="EMBL" id="JEMB01001463">
    <property type="protein sequence ID" value="KYF87187.1"/>
    <property type="molecule type" value="Genomic_DNA"/>
</dbReference>
<comment type="caution">
    <text evidence="2">The sequence shown here is derived from an EMBL/GenBank/DDBJ whole genome shotgun (WGS) entry which is preliminary data.</text>
</comment>
<protein>
    <recommendedName>
        <fullName evidence="1">DUF6036 domain-containing protein</fullName>
    </recommendedName>
</protein>
<proteinExistence type="predicted"/>
<dbReference type="Gene3D" id="3.30.460.40">
    <property type="match status" value="1"/>
</dbReference>
<name>A0A150S456_SORCE</name>
<organism evidence="2 3">
    <name type="scientific">Sorangium cellulosum</name>
    <name type="common">Polyangium cellulosum</name>
    <dbReference type="NCBI Taxonomy" id="56"/>
    <lineage>
        <taxon>Bacteria</taxon>
        <taxon>Pseudomonadati</taxon>
        <taxon>Myxococcota</taxon>
        <taxon>Polyangia</taxon>
        <taxon>Polyangiales</taxon>
        <taxon>Polyangiaceae</taxon>
        <taxon>Sorangium</taxon>
    </lineage>
</organism>
<evidence type="ECO:0000313" key="3">
    <source>
        <dbReference type="Proteomes" id="UP000075635"/>
    </source>
</evidence>
<dbReference type="InterPro" id="IPR043519">
    <property type="entry name" value="NT_sf"/>
</dbReference>
<dbReference type="SUPFAM" id="SSF81301">
    <property type="entry name" value="Nucleotidyltransferase"/>
    <property type="match status" value="1"/>
</dbReference>